<name>A0A9X2MDV5_9FIRM</name>
<dbReference type="AlphaFoldDB" id="A0A9X2MDV5"/>
<organism evidence="1 2">
    <name type="scientific">Terrisporobacter muris</name>
    <dbReference type="NCBI Taxonomy" id="2963284"/>
    <lineage>
        <taxon>Bacteria</taxon>
        <taxon>Bacillati</taxon>
        <taxon>Bacillota</taxon>
        <taxon>Clostridia</taxon>
        <taxon>Peptostreptococcales</taxon>
        <taxon>Peptostreptococcaceae</taxon>
        <taxon>Terrisporobacter</taxon>
    </lineage>
</organism>
<comment type="caution">
    <text evidence="1">The sequence shown here is derived from an EMBL/GenBank/DDBJ whole genome shotgun (WGS) entry which is preliminary data.</text>
</comment>
<keyword evidence="2" id="KW-1185">Reference proteome</keyword>
<dbReference type="Proteomes" id="UP001140817">
    <property type="component" value="Unassembled WGS sequence"/>
</dbReference>
<reference evidence="1" key="1">
    <citation type="submission" date="2022-07" db="EMBL/GenBank/DDBJ databases">
        <title>Enhanced cultured diversity of the mouse gut microbiota enables custom-made synthetic communities.</title>
        <authorList>
            <person name="Afrizal A."/>
        </authorList>
    </citation>
    <scope>NUCLEOTIDE SEQUENCE</scope>
    <source>
        <strain evidence="1">DSM 29186</strain>
    </source>
</reference>
<accession>A0A9X2MDV5</accession>
<protein>
    <submittedName>
        <fullName evidence="1">Uncharacterized protein</fullName>
    </submittedName>
</protein>
<sequence length="55" mass="6670">MNYIIQEMISQDYIKEEIRKTFLNNAYPIFTKLINKFKIEKEINMTIQNIIKSLT</sequence>
<dbReference type="EMBL" id="JANKBY010000292">
    <property type="protein sequence ID" value="MCR1824363.1"/>
    <property type="molecule type" value="Genomic_DNA"/>
</dbReference>
<gene>
    <name evidence="1" type="ORF">NSA58_16400</name>
</gene>
<proteinExistence type="predicted"/>
<evidence type="ECO:0000313" key="2">
    <source>
        <dbReference type="Proteomes" id="UP001140817"/>
    </source>
</evidence>
<evidence type="ECO:0000313" key="1">
    <source>
        <dbReference type="EMBL" id="MCR1824363.1"/>
    </source>
</evidence>
<dbReference type="RefSeq" id="WP_161791948.1">
    <property type="nucleotide sequence ID" value="NZ_JANKBY010000292.1"/>
</dbReference>